<dbReference type="GO" id="GO:0005634">
    <property type="term" value="C:nucleus"/>
    <property type="evidence" value="ECO:0007669"/>
    <property type="project" value="UniProtKB-SubCell"/>
</dbReference>
<dbReference type="InterPro" id="IPR012934">
    <property type="entry name" value="Znf_AD"/>
</dbReference>
<evidence type="ECO:0000256" key="12">
    <source>
        <dbReference type="PROSITE-ProRule" id="PRU01263"/>
    </source>
</evidence>
<evidence type="ECO:0000256" key="5">
    <source>
        <dbReference type="ARBA" id="ARBA00022771"/>
    </source>
</evidence>
<feature type="domain" description="ZAD" evidence="15">
    <location>
        <begin position="11"/>
        <end position="92"/>
    </location>
</feature>
<comment type="subcellular location">
    <subcellularLocation>
        <location evidence="1">Nucleus</location>
    </subcellularLocation>
</comment>
<evidence type="ECO:0000256" key="11">
    <source>
        <dbReference type="PROSITE-ProRule" id="PRU00042"/>
    </source>
</evidence>
<dbReference type="PROSITE" id="PS51915">
    <property type="entry name" value="ZAD"/>
    <property type="match status" value="1"/>
</dbReference>
<feature type="domain" description="C2H2-type" evidence="14">
    <location>
        <begin position="261"/>
        <end position="288"/>
    </location>
</feature>
<dbReference type="PROSITE" id="PS00028">
    <property type="entry name" value="ZINC_FINGER_C2H2_1"/>
    <property type="match status" value="8"/>
</dbReference>
<feature type="domain" description="C2H2-type" evidence="14">
    <location>
        <begin position="501"/>
        <end position="528"/>
    </location>
</feature>
<feature type="region of interest" description="Disordered" evidence="13">
    <location>
        <begin position="547"/>
        <end position="567"/>
    </location>
</feature>
<evidence type="ECO:0000256" key="8">
    <source>
        <dbReference type="ARBA" id="ARBA00023125"/>
    </source>
</evidence>
<evidence type="ECO:0000256" key="4">
    <source>
        <dbReference type="ARBA" id="ARBA00022737"/>
    </source>
</evidence>
<dbReference type="FunFam" id="3.30.160.60:FF:000870">
    <property type="entry name" value="zinc finger protein 197 isoform X1"/>
    <property type="match status" value="1"/>
</dbReference>
<dbReference type="SMART" id="SM00355">
    <property type="entry name" value="ZnF_C2H2"/>
    <property type="match status" value="11"/>
</dbReference>
<evidence type="ECO:0000256" key="13">
    <source>
        <dbReference type="SAM" id="MobiDB-lite"/>
    </source>
</evidence>
<dbReference type="GO" id="GO:0000978">
    <property type="term" value="F:RNA polymerase II cis-regulatory region sequence-specific DNA binding"/>
    <property type="evidence" value="ECO:0007669"/>
    <property type="project" value="TreeGrafter"/>
</dbReference>
<keyword evidence="5 11" id="KW-0863">Zinc-finger</keyword>
<dbReference type="GO" id="GO:0006357">
    <property type="term" value="P:regulation of transcription by RNA polymerase II"/>
    <property type="evidence" value="ECO:0007669"/>
    <property type="project" value="TreeGrafter"/>
</dbReference>
<keyword evidence="10" id="KW-0539">Nucleus</keyword>
<keyword evidence="9" id="KW-0804">Transcription</keyword>
<dbReference type="GO" id="GO:0008270">
    <property type="term" value="F:zinc ion binding"/>
    <property type="evidence" value="ECO:0007669"/>
    <property type="project" value="UniProtKB-UniRule"/>
</dbReference>
<comment type="similarity">
    <text evidence="2">Belongs to the krueppel C2H2-type zinc-finger protein family.</text>
</comment>
<evidence type="ECO:0000313" key="16">
    <source>
        <dbReference type="EMBL" id="CAG6447725.1"/>
    </source>
</evidence>
<feature type="binding site" evidence="12">
    <location>
        <position position="13"/>
    </location>
    <ligand>
        <name>Zn(2+)</name>
        <dbReference type="ChEBI" id="CHEBI:29105"/>
    </ligand>
</feature>
<evidence type="ECO:0000256" key="9">
    <source>
        <dbReference type="ARBA" id="ARBA00023163"/>
    </source>
</evidence>
<feature type="domain" description="C2H2-type" evidence="14">
    <location>
        <begin position="473"/>
        <end position="500"/>
    </location>
</feature>
<feature type="binding site" evidence="12">
    <location>
        <position position="68"/>
    </location>
    <ligand>
        <name>Zn(2+)</name>
        <dbReference type="ChEBI" id="CHEBI:29105"/>
    </ligand>
</feature>
<evidence type="ECO:0000259" key="14">
    <source>
        <dbReference type="PROSITE" id="PS50157"/>
    </source>
</evidence>
<reference evidence="16" key="1">
    <citation type="submission" date="2021-05" db="EMBL/GenBank/DDBJ databases">
        <authorList>
            <person name="Alioto T."/>
            <person name="Alioto T."/>
            <person name="Gomez Garrido J."/>
        </authorList>
    </citation>
    <scope>NUCLEOTIDE SEQUENCE</scope>
</reference>
<dbReference type="Gene3D" id="3.30.160.60">
    <property type="entry name" value="Classic Zinc Finger"/>
    <property type="match status" value="5"/>
</dbReference>
<keyword evidence="7" id="KW-0805">Transcription regulation</keyword>
<name>A0A8D8A0M1_CULPI</name>
<organism evidence="16">
    <name type="scientific">Culex pipiens</name>
    <name type="common">House mosquito</name>
    <dbReference type="NCBI Taxonomy" id="7175"/>
    <lineage>
        <taxon>Eukaryota</taxon>
        <taxon>Metazoa</taxon>
        <taxon>Ecdysozoa</taxon>
        <taxon>Arthropoda</taxon>
        <taxon>Hexapoda</taxon>
        <taxon>Insecta</taxon>
        <taxon>Pterygota</taxon>
        <taxon>Neoptera</taxon>
        <taxon>Endopterygota</taxon>
        <taxon>Diptera</taxon>
        <taxon>Nematocera</taxon>
        <taxon>Culicoidea</taxon>
        <taxon>Culicidae</taxon>
        <taxon>Culicinae</taxon>
        <taxon>Culicini</taxon>
        <taxon>Culex</taxon>
        <taxon>Culex</taxon>
    </lineage>
</organism>
<dbReference type="PROSITE" id="PS50157">
    <property type="entry name" value="ZINC_FINGER_C2H2_2"/>
    <property type="match status" value="7"/>
</dbReference>
<proteinExistence type="inferred from homology"/>
<sequence length="567" mass="64734">MEYALDMDVHHTCRICLSQPDQEQRLFSLFSSAIVDGFLVSIPEAISFCVDLEIVESAEMPGKICQSCKSQMLNFYAFKRKCKRTEQILQETIAQKRSTVEEVAEAKLEEPEVQPVLEEDEEKPVEEEDGEDDNLMFEIAELVQCESCDKMFENEEELKQHAAAEHFDVEVAETPEVGDDELHDDTEMGAQVEIEPTESQGLTSEHGEDVEYYEEIVSLKDFPEEAQEECAEEAAQEDSEDAELMEQTEEPVDITSTEAAMTCNICGANFVGQSRFGRHMRSHEATAHVVDFFQFHICCDCKKVFLRQDEYLLHLKSSGHVDSPAVDAATSYACGICPLEIAGKLDDMKLHILNHQEVHSCPLRGCGCEYASLARLGVHIRQKHVEHDSLQCQHCGMDSFDSMADLQQHLRLKCTGKKFPCNHCDKKFLTQRSLANHLKTIEKRFRCDQCGKSFAQQGELKLHQRFHNGERPYQCTVCGKSYKSASLRTAHMDSHIEGKTFQCQICDKQLQTRTCYRNHLKRHSEEKKHECDVCSKKFYTKYHAKIHKEKVHKPNKAQGKAEGKLNK</sequence>
<dbReference type="SUPFAM" id="SSF57716">
    <property type="entry name" value="Glucocorticoid receptor-like (DNA-binding domain)"/>
    <property type="match status" value="1"/>
</dbReference>
<dbReference type="EMBL" id="HBUE01009785">
    <property type="protein sequence ID" value="CAG6447725.1"/>
    <property type="molecule type" value="Transcribed_RNA"/>
</dbReference>
<dbReference type="PANTHER" id="PTHR24404">
    <property type="entry name" value="ZINC FINGER PROTEIN"/>
    <property type="match status" value="1"/>
</dbReference>
<keyword evidence="6 12" id="KW-0862">Zinc</keyword>
<dbReference type="Pfam" id="PF00096">
    <property type="entry name" value="zf-C2H2"/>
    <property type="match status" value="3"/>
</dbReference>
<feature type="region of interest" description="Disordered" evidence="13">
    <location>
        <begin position="106"/>
        <end position="130"/>
    </location>
</feature>
<evidence type="ECO:0000256" key="10">
    <source>
        <dbReference type="ARBA" id="ARBA00023242"/>
    </source>
</evidence>
<dbReference type="Pfam" id="PF07776">
    <property type="entry name" value="zf-AD"/>
    <property type="match status" value="1"/>
</dbReference>
<dbReference type="Gene3D" id="3.40.1800.20">
    <property type="match status" value="1"/>
</dbReference>
<feature type="binding site" evidence="12">
    <location>
        <position position="16"/>
    </location>
    <ligand>
        <name>Zn(2+)</name>
        <dbReference type="ChEBI" id="CHEBI:29105"/>
    </ligand>
</feature>
<dbReference type="InterPro" id="IPR050589">
    <property type="entry name" value="Ikaros_C2H2-ZF"/>
</dbReference>
<evidence type="ECO:0000256" key="7">
    <source>
        <dbReference type="ARBA" id="ARBA00023015"/>
    </source>
</evidence>
<protein>
    <submittedName>
        <fullName evidence="16">Zinc finger protein 197</fullName>
    </submittedName>
</protein>
<dbReference type="SMART" id="SM00868">
    <property type="entry name" value="zf-AD"/>
    <property type="match status" value="1"/>
</dbReference>
<evidence type="ECO:0000259" key="15">
    <source>
        <dbReference type="PROSITE" id="PS51915"/>
    </source>
</evidence>
<dbReference type="InterPro" id="IPR013087">
    <property type="entry name" value="Znf_C2H2_type"/>
</dbReference>
<evidence type="ECO:0000256" key="1">
    <source>
        <dbReference type="ARBA" id="ARBA00004123"/>
    </source>
</evidence>
<keyword evidence="3 12" id="KW-0479">Metal-binding</keyword>
<keyword evidence="4" id="KW-0677">Repeat</keyword>
<dbReference type="SUPFAM" id="SSF57667">
    <property type="entry name" value="beta-beta-alpha zinc fingers"/>
    <property type="match status" value="4"/>
</dbReference>
<keyword evidence="8" id="KW-0238">DNA-binding</keyword>
<dbReference type="PANTHER" id="PTHR24404:SF114">
    <property type="entry name" value="KLUMPFUSS, ISOFORM B-RELATED"/>
    <property type="match status" value="1"/>
</dbReference>
<evidence type="ECO:0000256" key="2">
    <source>
        <dbReference type="ARBA" id="ARBA00006991"/>
    </source>
</evidence>
<feature type="binding site" evidence="12">
    <location>
        <position position="65"/>
    </location>
    <ligand>
        <name>Zn(2+)</name>
        <dbReference type="ChEBI" id="CHEBI:29105"/>
    </ligand>
</feature>
<dbReference type="FunFam" id="3.30.160.60:FF:000761">
    <property type="entry name" value="Zinc finger protein 449"/>
    <property type="match status" value="1"/>
</dbReference>
<evidence type="ECO:0000256" key="6">
    <source>
        <dbReference type="ARBA" id="ARBA00022833"/>
    </source>
</evidence>
<dbReference type="AlphaFoldDB" id="A0A8D8A0M1"/>
<evidence type="ECO:0000256" key="3">
    <source>
        <dbReference type="ARBA" id="ARBA00022723"/>
    </source>
</evidence>
<feature type="domain" description="C2H2-type" evidence="14">
    <location>
        <begin position="529"/>
        <end position="557"/>
    </location>
</feature>
<feature type="domain" description="C2H2-type" evidence="14">
    <location>
        <begin position="143"/>
        <end position="175"/>
    </location>
</feature>
<accession>A0A8D8A0M1</accession>
<dbReference type="InterPro" id="IPR036236">
    <property type="entry name" value="Znf_C2H2_sf"/>
</dbReference>
<feature type="compositionally biased region" description="Acidic residues" evidence="13">
    <location>
        <begin position="117"/>
        <end position="130"/>
    </location>
</feature>
<feature type="domain" description="C2H2-type" evidence="14">
    <location>
        <begin position="445"/>
        <end position="472"/>
    </location>
</feature>
<dbReference type="GO" id="GO:0003700">
    <property type="term" value="F:DNA-binding transcription factor activity"/>
    <property type="evidence" value="ECO:0007669"/>
    <property type="project" value="TreeGrafter"/>
</dbReference>
<feature type="domain" description="C2H2-type" evidence="14">
    <location>
        <begin position="419"/>
        <end position="440"/>
    </location>
</feature>